<dbReference type="PANTHER" id="PTHR30146:SF109">
    <property type="entry name" value="HTH-TYPE TRANSCRIPTIONAL REGULATOR GALS"/>
    <property type="match status" value="1"/>
</dbReference>
<dbReference type="Pfam" id="PF13377">
    <property type="entry name" value="Peripla_BP_3"/>
    <property type="match status" value="1"/>
</dbReference>
<dbReference type="PROSITE" id="PS50932">
    <property type="entry name" value="HTH_LACI_2"/>
    <property type="match status" value="1"/>
</dbReference>
<feature type="domain" description="HTH lacI-type" evidence="4">
    <location>
        <begin position="14"/>
        <end position="68"/>
    </location>
</feature>
<dbReference type="InterPro" id="IPR046335">
    <property type="entry name" value="LacI/GalR-like_sensor"/>
</dbReference>
<gene>
    <name evidence="5" type="primary">lacI_6</name>
    <name evidence="5" type="ORF">Msi02_74340</name>
</gene>
<proteinExistence type="predicted"/>
<evidence type="ECO:0000259" key="4">
    <source>
        <dbReference type="PROSITE" id="PS50932"/>
    </source>
</evidence>
<sequence>MDGETSEVSAPRRRGMRHVAEMAGVSPSTVSNVLNNPELVAEETRRRVLAAMEQVGYVPNNVARRLRGVPSPLVGAVVLDLANSFYTEVCRGVEDRLLQDGCMLTTCSTDVQPGREQHYLGELEKQGVRGVLITPVATGLDPLVALSGRGVPVVLLDHRGDGRLCSVSVDNVSGGEQAAAHLISLGHRRVVMLTGSVEVQQTTDRYTGVRKAFREAGLDPDRAVLEVRVPPPDVAATAEAALEHILRLPDRPTAIVCVNDLAALGVISGLRDRGIAVPQQMSVVGYDDVVFAPQLAPPLTTVWQPKRELGRTAAAMLMDESRPGHRHQSLVYRPRLIVRASTAAPCR</sequence>
<dbReference type="EMBL" id="BOOF01000056">
    <property type="protein sequence ID" value="GIH66617.1"/>
    <property type="molecule type" value="Genomic_DNA"/>
</dbReference>
<protein>
    <submittedName>
        <fullName evidence="5">LacI family transcriptional regulator</fullName>
    </submittedName>
</protein>
<dbReference type="RefSeq" id="WP_204052421.1">
    <property type="nucleotide sequence ID" value="NZ_BOOF01000056.1"/>
</dbReference>
<dbReference type="Proteomes" id="UP000660454">
    <property type="component" value="Unassembled WGS sequence"/>
</dbReference>
<dbReference type="Gene3D" id="3.40.50.2300">
    <property type="match status" value="2"/>
</dbReference>
<keyword evidence="2" id="KW-0238">DNA-binding</keyword>
<dbReference type="PANTHER" id="PTHR30146">
    <property type="entry name" value="LACI-RELATED TRANSCRIPTIONAL REPRESSOR"/>
    <property type="match status" value="1"/>
</dbReference>
<dbReference type="InterPro" id="IPR000843">
    <property type="entry name" value="HTH_LacI"/>
</dbReference>
<dbReference type="Pfam" id="PF00356">
    <property type="entry name" value="LacI"/>
    <property type="match status" value="1"/>
</dbReference>
<comment type="caution">
    <text evidence="5">The sequence shown here is derived from an EMBL/GenBank/DDBJ whole genome shotgun (WGS) entry which is preliminary data.</text>
</comment>
<evidence type="ECO:0000256" key="2">
    <source>
        <dbReference type="ARBA" id="ARBA00023125"/>
    </source>
</evidence>
<evidence type="ECO:0000256" key="1">
    <source>
        <dbReference type="ARBA" id="ARBA00023015"/>
    </source>
</evidence>
<dbReference type="SUPFAM" id="SSF53822">
    <property type="entry name" value="Periplasmic binding protein-like I"/>
    <property type="match status" value="1"/>
</dbReference>
<evidence type="ECO:0000313" key="6">
    <source>
        <dbReference type="Proteomes" id="UP000660454"/>
    </source>
</evidence>
<evidence type="ECO:0000256" key="3">
    <source>
        <dbReference type="ARBA" id="ARBA00023163"/>
    </source>
</evidence>
<dbReference type="SUPFAM" id="SSF47413">
    <property type="entry name" value="lambda repressor-like DNA-binding domains"/>
    <property type="match status" value="1"/>
</dbReference>
<dbReference type="InterPro" id="IPR028082">
    <property type="entry name" value="Peripla_BP_I"/>
</dbReference>
<keyword evidence="6" id="KW-1185">Reference proteome</keyword>
<accession>A0ABQ4GYX7</accession>
<dbReference type="SMART" id="SM00354">
    <property type="entry name" value="HTH_LACI"/>
    <property type="match status" value="1"/>
</dbReference>
<dbReference type="InterPro" id="IPR010982">
    <property type="entry name" value="Lambda_DNA-bd_dom_sf"/>
</dbReference>
<keyword evidence="3" id="KW-0804">Transcription</keyword>
<reference evidence="5 6" key="1">
    <citation type="submission" date="2021-01" db="EMBL/GenBank/DDBJ databases">
        <title>Whole genome shotgun sequence of Microbispora siamensis NBRC 104113.</title>
        <authorList>
            <person name="Komaki H."/>
            <person name="Tamura T."/>
        </authorList>
    </citation>
    <scope>NUCLEOTIDE SEQUENCE [LARGE SCALE GENOMIC DNA]</scope>
    <source>
        <strain evidence="5 6">NBRC 104113</strain>
    </source>
</reference>
<dbReference type="CDD" id="cd06293">
    <property type="entry name" value="PBP1_LacI-like"/>
    <property type="match status" value="1"/>
</dbReference>
<evidence type="ECO:0000313" key="5">
    <source>
        <dbReference type="EMBL" id="GIH66617.1"/>
    </source>
</evidence>
<keyword evidence="1" id="KW-0805">Transcription regulation</keyword>
<organism evidence="5 6">
    <name type="scientific">Microbispora siamensis</name>
    <dbReference type="NCBI Taxonomy" id="564413"/>
    <lineage>
        <taxon>Bacteria</taxon>
        <taxon>Bacillati</taxon>
        <taxon>Actinomycetota</taxon>
        <taxon>Actinomycetes</taxon>
        <taxon>Streptosporangiales</taxon>
        <taxon>Streptosporangiaceae</taxon>
        <taxon>Microbispora</taxon>
    </lineage>
</organism>
<dbReference type="CDD" id="cd01392">
    <property type="entry name" value="HTH_LacI"/>
    <property type="match status" value="1"/>
</dbReference>
<name>A0ABQ4GYX7_9ACTN</name>
<dbReference type="Gene3D" id="1.10.260.40">
    <property type="entry name" value="lambda repressor-like DNA-binding domains"/>
    <property type="match status" value="1"/>
</dbReference>